<dbReference type="Proteomes" id="UP000278983">
    <property type="component" value="Unassembled WGS sequence"/>
</dbReference>
<evidence type="ECO:0000256" key="5">
    <source>
        <dbReference type="ARBA" id="ARBA00022989"/>
    </source>
</evidence>
<comment type="subcellular location">
    <subcellularLocation>
        <location evidence="1">Cell membrane</location>
        <topology evidence="1">Single-pass membrane protein</topology>
    </subcellularLocation>
    <subcellularLocation>
        <location evidence="7">Cell membrane</location>
        <topology evidence="7">Single-pass type II membrane protein</topology>
    </subcellularLocation>
</comment>
<dbReference type="GO" id="GO:0005886">
    <property type="term" value="C:plasma membrane"/>
    <property type="evidence" value="ECO:0007669"/>
    <property type="project" value="UniProtKB-SubCell"/>
</dbReference>
<evidence type="ECO:0000256" key="7">
    <source>
        <dbReference type="RuleBase" id="RU003879"/>
    </source>
</evidence>
<name>A0A432LND2_9BACT</name>
<dbReference type="OrthoDB" id="9801500at2"/>
<gene>
    <name evidence="8" type="ORF">EHV08_10855</name>
</gene>
<keyword evidence="6" id="KW-0472">Membrane</keyword>
<evidence type="ECO:0000313" key="8">
    <source>
        <dbReference type="EMBL" id="RUL60189.1"/>
    </source>
</evidence>
<keyword evidence="7" id="KW-0813">Transport</keyword>
<protein>
    <submittedName>
        <fullName evidence="8">Biopolymer transporter ExbD</fullName>
    </submittedName>
</protein>
<evidence type="ECO:0000256" key="1">
    <source>
        <dbReference type="ARBA" id="ARBA00004162"/>
    </source>
</evidence>
<evidence type="ECO:0000256" key="6">
    <source>
        <dbReference type="ARBA" id="ARBA00023136"/>
    </source>
</evidence>
<evidence type="ECO:0000256" key="3">
    <source>
        <dbReference type="ARBA" id="ARBA00022475"/>
    </source>
</evidence>
<dbReference type="InterPro" id="IPR003400">
    <property type="entry name" value="ExbD"/>
</dbReference>
<keyword evidence="7" id="KW-0653">Protein transport</keyword>
<dbReference type="Gene3D" id="3.30.420.270">
    <property type="match status" value="1"/>
</dbReference>
<dbReference type="PANTHER" id="PTHR30558">
    <property type="entry name" value="EXBD MEMBRANE COMPONENT OF PMF-DRIVEN MACROMOLECULE IMPORT SYSTEM"/>
    <property type="match status" value="1"/>
</dbReference>
<proteinExistence type="inferred from homology"/>
<evidence type="ECO:0000256" key="4">
    <source>
        <dbReference type="ARBA" id="ARBA00022692"/>
    </source>
</evidence>
<reference evidence="8 9" key="1">
    <citation type="submission" date="2018-12" db="EMBL/GenBank/DDBJ databases">
        <title>Genome sequencing of Prevotella sp. KCOM 3155 (= JS262).</title>
        <authorList>
            <person name="Kook J.-K."/>
            <person name="Park S.-N."/>
            <person name="Lim Y.K."/>
        </authorList>
    </citation>
    <scope>NUCLEOTIDE SEQUENCE [LARGE SCALE GENOMIC DNA]</scope>
    <source>
        <strain evidence="8 9">KCOM 3155</strain>
    </source>
</reference>
<dbReference type="GO" id="GO:0015031">
    <property type="term" value="P:protein transport"/>
    <property type="evidence" value="ECO:0007669"/>
    <property type="project" value="UniProtKB-KW"/>
</dbReference>
<dbReference type="GO" id="GO:0022857">
    <property type="term" value="F:transmembrane transporter activity"/>
    <property type="evidence" value="ECO:0007669"/>
    <property type="project" value="InterPro"/>
</dbReference>
<accession>A0A432LND2</accession>
<evidence type="ECO:0000313" key="9">
    <source>
        <dbReference type="Proteomes" id="UP000278983"/>
    </source>
</evidence>
<dbReference type="Pfam" id="PF02472">
    <property type="entry name" value="ExbD"/>
    <property type="match status" value="1"/>
</dbReference>
<evidence type="ECO:0000256" key="2">
    <source>
        <dbReference type="ARBA" id="ARBA00005811"/>
    </source>
</evidence>
<keyword evidence="3" id="KW-1003">Cell membrane</keyword>
<sequence>MRIFKRRREVPSLNTTSTADISFMLLILFLVTTSLDADKGLQRQLPPIDNREEMSIDVNRDNILQLQITADNRIMIDDKPTSLSQLRKIVTDFVANSPDRARHIISLKADRAATYDVYFKMQNEIVAAYRTLRDDAAHKYYHRSYDECSNEQREKLRELYPQRIAEGYENNNRE</sequence>
<dbReference type="EMBL" id="RYYU01000001">
    <property type="protein sequence ID" value="RUL60189.1"/>
    <property type="molecule type" value="Genomic_DNA"/>
</dbReference>
<comment type="caution">
    <text evidence="8">The sequence shown here is derived from an EMBL/GenBank/DDBJ whole genome shotgun (WGS) entry which is preliminary data.</text>
</comment>
<dbReference type="PANTHER" id="PTHR30558:SF3">
    <property type="entry name" value="BIOPOLYMER TRANSPORT PROTEIN EXBD-RELATED"/>
    <property type="match status" value="1"/>
</dbReference>
<organism evidence="8 9">
    <name type="scientific">Prevotella koreensis</name>
    <dbReference type="NCBI Taxonomy" id="2490854"/>
    <lineage>
        <taxon>Bacteria</taxon>
        <taxon>Pseudomonadati</taxon>
        <taxon>Bacteroidota</taxon>
        <taxon>Bacteroidia</taxon>
        <taxon>Bacteroidales</taxon>
        <taxon>Prevotellaceae</taxon>
        <taxon>Prevotella</taxon>
    </lineage>
</organism>
<comment type="similarity">
    <text evidence="2 7">Belongs to the ExbD/TolR family.</text>
</comment>
<keyword evidence="4 7" id="KW-0812">Transmembrane</keyword>
<keyword evidence="5" id="KW-1133">Transmembrane helix</keyword>
<keyword evidence="9" id="KW-1185">Reference proteome</keyword>
<dbReference type="AlphaFoldDB" id="A0A432LND2"/>